<name>A0A5J6SSY8_9BACI</name>
<dbReference type="OrthoDB" id="9765222at2"/>
<dbReference type="KEGG" id="psyo:PB01_11795"/>
<dbReference type="Proteomes" id="UP000325517">
    <property type="component" value="Chromosome"/>
</dbReference>
<reference evidence="2 3" key="1">
    <citation type="submission" date="2018-07" db="EMBL/GenBank/DDBJ databases">
        <title>Complete genome sequence of Psychrobacillus sp. PB01, isolated from iceberg, and comparative genome analysis of Psychrobacillus strains.</title>
        <authorList>
            <person name="Lee P.C."/>
        </authorList>
    </citation>
    <scope>NUCLEOTIDE SEQUENCE [LARGE SCALE GENOMIC DNA]</scope>
    <source>
        <strain evidence="2 3">PB01</strain>
    </source>
</reference>
<dbReference type="InterPro" id="IPR012334">
    <property type="entry name" value="Pectin_lyas_fold"/>
</dbReference>
<keyword evidence="3" id="KW-1185">Reference proteome</keyword>
<evidence type="ECO:0000313" key="2">
    <source>
        <dbReference type="EMBL" id="QFG01182.1"/>
    </source>
</evidence>
<evidence type="ECO:0000313" key="3">
    <source>
        <dbReference type="Proteomes" id="UP000325517"/>
    </source>
</evidence>
<dbReference type="SUPFAM" id="SSF51126">
    <property type="entry name" value="Pectin lyase-like"/>
    <property type="match status" value="1"/>
</dbReference>
<evidence type="ECO:0000259" key="1">
    <source>
        <dbReference type="Pfam" id="PF13229"/>
    </source>
</evidence>
<dbReference type="EMBL" id="CP031223">
    <property type="protein sequence ID" value="QFG01182.1"/>
    <property type="molecule type" value="Genomic_DNA"/>
</dbReference>
<dbReference type="InterPro" id="IPR039448">
    <property type="entry name" value="Beta_helix"/>
</dbReference>
<dbReference type="InterPro" id="IPR011050">
    <property type="entry name" value="Pectin_lyase_fold/virulence"/>
</dbReference>
<gene>
    <name evidence="2" type="ORF">PB01_11795</name>
</gene>
<sequence length="359" mass="38566">MESELDDLLNTNDTITVTKVETDYVIYGSNEFLDAVNVAGTIDEMRAAIENLGLGLDLTSYNNLTDAQKNQVAEEVLSNKPMRSYLSGASVQLALDTAINEIVDLNNIYVLVDSVGGDGSRANPFGTITEGIAAVNPNGVVSILAGTYPITTQIVVNKDGITLKGEQGTLLLLKASIIAILIQAKNTTVYGLTITSDIPYTAEFIQVGGSGTTLINNTIYGPEQALPMSSWVVNRAVVPQVGNTNLLVENNTFYSLRTGIYINPNVTGVINDNLVYNTKGAFLVDGAFTTFFGNSWGIPPNEVDIALFVGTTTGSPYDDLATLSAENDNATISDQRTALMMSEESTDVKKSFWKNLFKR</sequence>
<dbReference type="Pfam" id="PF13229">
    <property type="entry name" value="Beta_helix"/>
    <property type="match status" value="1"/>
</dbReference>
<accession>A0A5J6SSY8</accession>
<organism evidence="2 3">
    <name type="scientific">Psychrobacillus glaciei</name>
    <dbReference type="NCBI Taxonomy" id="2283160"/>
    <lineage>
        <taxon>Bacteria</taxon>
        <taxon>Bacillati</taxon>
        <taxon>Bacillota</taxon>
        <taxon>Bacilli</taxon>
        <taxon>Bacillales</taxon>
        <taxon>Bacillaceae</taxon>
        <taxon>Psychrobacillus</taxon>
    </lineage>
</organism>
<proteinExistence type="predicted"/>
<feature type="domain" description="Right handed beta helix" evidence="1">
    <location>
        <begin position="185"/>
        <end position="294"/>
    </location>
</feature>
<protein>
    <recommendedName>
        <fullName evidence="1">Right handed beta helix domain-containing protein</fullName>
    </recommendedName>
</protein>
<dbReference type="Gene3D" id="2.160.20.10">
    <property type="entry name" value="Single-stranded right-handed beta-helix, Pectin lyase-like"/>
    <property type="match status" value="1"/>
</dbReference>
<dbReference type="AlphaFoldDB" id="A0A5J6SSY8"/>